<keyword evidence="12" id="KW-1185">Reference proteome</keyword>
<proteinExistence type="inferred from homology"/>
<feature type="transmembrane region" description="Helical" evidence="9">
    <location>
        <begin position="24"/>
        <end position="46"/>
    </location>
</feature>
<feature type="domain" description="ABC transmembrane type-1" evidence="10">
    <location>
        <begin position="85"/>
        <end position="274"/>
    </location>
</feature>
<dbReference type="Proteomes" id="UP000199598">
    <property type="component" value="Unassembled WGS sequence"/>
</dbReference>
<evidence type="ECO:0000259" key="10">
    <source>
        <dbReference type="PROSITE" id="PS50928"/>
    </source>
</evidence>
<evidence type="ECO:0000256" key="2">
    <source>
        <dbReference type="ARBA" id="ARBA00022448"/>
    </source>
</evidence>
<reference evidence="11 12" key="1">
    <citation type="submission" date="2016-10" db="EMBL/GenBank/DDBJ databases">
        <authorList>
            <person name="Varghese N."/>
            <person name="Submissions S."/>
        </authorList>
    </citation>
    <scope>NUCLEOTIDE SEQUENCE [LARGE SCALE GENOMIC DNA]</scope>
    <source>
        <strain evidence="11 12">DSM 16392</strain>
    </source>
</reference>
<keyword evidence="6" id="KW-0653">Protein transport</keyword>
<dbReference type="Pfam" id="PF00528">
    <property type="entry name" value="BPD_transp_1"/>
    <property type="match status" value="1"/>
</dbReference>
<evidence type="ECO:0000256" key="1">
    <source>
        <dbReference type="ARBA" id="ARBA00004651"/>
    </source>
</evidence>
<sequence>MAYVDSAKSIPLSRATSLFRGKTTFLLGSLFLSCFIILAIGGEAFAPNPPNQIDLLHRLSAPSLTYPLGTDHLGRCILSRLMTGTALSLGTALTTAGLILAIALPVGLLSALCKGWVDAVLMRIADIFLAFPMLVFALAIIGYLGASLTSAVIGVALAWWPGLARLVRTLTLEAASKEYVLASRQCGQKPLNIIAKHILPQILPPLLVVLSLEMAGLLLVLSSLSFLGLGAQPPAAEWGAMLNEARPFFAERPSVVLAPGIVIILAVLSFNLVGEGIRFQLDKRKPYRW</sequence>
<evidence type="ECO:0000256" key="8">
    <source>
        <dbReference type="ARBA" id="ARBA00023136"/>
    </source>
</evidence>
<dbReference type="InterPro" id="IPR000515">
    <property type="entry name" value="MetI-like"/>
</dbReference>
<feature type="transmembrane region" description="Helical" evidence="9">
    <location>
        <begin position="89"/>
        <end position="112"/>
    </location>
</feature>
<dbReference type="EMBL" id="FOSK01000019">
    <property type="protein sequence ID" value="SFL16446.1"/>
    <property type="molecule type" value="Genomic_DNA"/>
</dbReference>
<dbReference type="PANTHER" id="PTHR43386">
    <property type="entry name" value="OLIGOPEPTIDE TRANSPORT SYSTEM PERMEASE PROTEIN APPC"/>
    <property type="match status" value="1"/>
</dbReference>
<keyword evidence="8 9" id="KW-0472">Membrane</keyword>
<keyword evidence="3" id="KW-1003">Cell membrane</keyword>
<keyword evidence="5" id="KW-0571">Peptide transport</keyword>
<dbReference type="InterPro" id="IPR050366">
    <property type="entry name" value="BP-dependent_transpt_permease"/>
</dbReference>
<accession>A0A1I4FHZ5</accession>
<dbReference type="CDD" id="cd06261">
    <property type="entry name" value="TM_PBP2"/>
    <property type="match status" value="1"/>
</dbReference>
<dbReference type="InterPro" id="IPR035906">
    <property type="entry name" value="MetI-like_sf"/>
</dbReference>
<comment type="caution">
    <text evidence="11">The sequence shown here is derived from an EMBL/GenBank/DDBJ whole genome shotgun (WGS) entry which is preliminary data.</text>
</comment>
<protein>
    <submittedName>
        <fullName evidence="11">Peptide/nickel transport system permease protein</fullName>
    </submittedName>
</protein>
<feature type="transmembrane region" description="Helical" evidence="9">
    <location>
        <begin position="256"/>
        <end position="274"/>
    </location>
</feature>
<evidence type="ECO:0000256" key="3">
    <source>
        <dbReference type="ARBA" id="ARBA00022475"/>
    </source>
</evidence>
<dbReference type="PROSITE" id="PS50928">
    <property type="entry name" value="ABC_TM1"/>
    <property type="match status" value="1"/>
</dbReference>
<dbReference type="Gene3D" id="1.10.3720.10">
    <property type="entry name" value="MetI-like"/>
    <property type="match status" value="1"/>
</dbReference>
<evidence type="ECO:0000256" key="7">
    <source>
        <dbReference type="ARBA" id="ARBA00022989"/>
    </source>
</evidence>
<keyword evidence="2 9" id="KW-0813">Transport</keyword>
<feature type="transmembrane region" description="Helical" evidence="9">
    <location>
        <begin position="124"/>
        <end position="144"/>
    </location>
</feature>
<feature type="transmembrane region" description="Helical" evidence="9">
    <location>
        <begin position="150"/>
        <end position="167"/>
    </location>
</feature>
<name>A0A1I4FHZ5_9HYPH</name>
<keyword evidence="4 9" id="KW-0812">Transmembrane</keyword>
<evidence type="ECO:0000256" key="5">
    <source>
        <dbReference type="ARBA" id="ARBA00022856"/>
    </source>
</evidence>
<dbReference type="SUPFAM" id="SSF161098">
    <property type="entry name" value="MetI-like"/>
    <property type="match status" value="1"/>
</dbReference>
<dbReference type="RefSeq" id="WP_093523845.1">
    <property type="nucleotide sequence ID" value="NZ_FOSK01000019.1"/>
</dbReference>
<gene>
    <name evidence="11" type="ORF">SAMN04488518_1194</name>
</gene>
<evidence type="ECO:0000256" key="9">
    <source>
        <dbReference type="RuleBase" id="RU363032"/>
    </source>
</evidence>
<evidence type="ECO:0000256" key="4">
    <source>
        <dbReference type="ARBA" id="ARBA00022692"/>
    </source>
</evidence>
<comment type="subcellular location">
    <subcellularLocation>
        <location evidence="1 9">Cell membrane</location>
        <topology evidence="1 9">Multi-pass membrane protein</topology>
    </subcellularLocation>
</comment>
<evidence type="ECO:0000313" key="12">
    <source>
        <dbReference type="Proteomes" id="UP000199598"/>
    </source>
</evidence>
<keyword evidence="7 9" id="KW-1133">Transmembrane helix</keyword>
<evidence type="ECO:0000256" key="6">
    <source>
        <dbReference type="ARBA" id="ARBA00022927"/>
    </source>
</evidence>
<dbReference type="PANTHER" id="PTHR43386:SF1">
    <property type="entry name" value="D,D-DIPEPTIDE TRANSPORT SYSTEM PERMEASE PROTEIN DDPC-RELATED"/>
    <property type="match status" value="1"/>
</dbReference>
<comment type="similarity">
    <text evidence="9">Belongs to the binding-protein-dependent transport system permease family.</text>
</comment>
<evidence type="ECO:0000313" key="11">
    <source>
        <dbReference type="EMBL" id="SFL16446.1"/>
    </source>
</evidence>
<feature type="transmembrane region" description="Helical" evidence="9">
    <location>
        <begin position="206"/>
        <end position="229"/>
    </location>
</feature>
<organism evidence="11 12">
    <name type="scientific">Pseudovibrio ascidiaceicola</name>
    <dbReference type="NCBI Taxonomy" id="285279"/>
    <lineage>
        <taxon>Bacteria</taxon>
        <taxon>Pseudomonadati</taxon>
        <taxon>Pseudomonadota</taxon>
        <taxon>Alphaproteobacteria</taxon>
        <taxon>Hyphomicrobiales</taxon>
        <taxon>Stappiaceae</taxon>
        <taxon>Pseudovibrio</taxon>
    </lineage>
</organism>